<dbReference type="PANTHER" id="PTHR14492">
    <property type="entry name" value="JBTS17"/>
    <property type="match status" value="1"/>
</dbReference>
<proteinExistence type="predicted"/>
<protein>
    <submittedName>
        <fullName evidence="1">CPLN1 protein</fullName>
    </submittedName>
</protein>
<feature type="non-terminal residue" evidence="1">
    <location>
        <position position="1"/>
    </location>
</feature>
<comment type="caution">
    <text evidence="1">The sequence shown here is derived from an EMBL/GenBank/DDBJ whole genome shotgun (WGS) entry which is preliminary data.</text>
</comment>
<name>A0A8X7XCN9_POLSE</name>
<dbReference type="Proteomes" id="UP000886611">
    <property type="component" value="Unassembled WGS sequence"/>
</dbReference>
<accession>A0A8X7XCN9</accession>
<gene>
    <name evidence="1" type="primary">Cplane1_1</name>
    <name evidence="1" type="ORF">GTO96_0016345</name>
</gene>
<feature type="non-terminal residue" evidence="1">
    <location>
        <position position="1055"/>
    </location>
</feature>
<dbReference type="EMBL" id="JAATIS010001721">
    <property type="protein sequence ID" value="KAG2465756.1"/>
    <property type="molecule type" value="Genomic_DNA"/>
</dbReference>
<dbReference type="PANTHER" id="PTHR14492:SF4">
    <property type="entry name" value="CILIOGENESIS AND PLANAR POLARITY EFFECTOR 1"/>
    <property type="match status" value="1"/>
</dbReference>
<reference evidence="1 2" key="1">
    <citation type="journal article" date="2021" name="Cell">
        <title>Tracing the genetic footprints of vertebrate landing in non-teleost ray-finned fishes.</title>
        <authorList>
            <person name="Bi X."/>
            <person name="Wang K."/>
            <person name="Yang L."/>
            <person name="Pan H."/>
            <person name="Jiang H."/>
            <person name="Wei Q."/>
            <person name="Fang M."/>
            <person name="Yu H."/>
            <person name="Zhu C."/>
            <person name="Cai Y."/>
            <person name="He Y."/>
            <person name="Gan X."/>
            <person name="Zeng H."/>
            <person name="Yu D."/>
            <person name="Zhu Y."/>
            <person name="Jiang H."/>
            <person name="Qiu Q."/>
            <person name="Yang H."/>
            <person name="Zhang Y.E."/>
            <person name="Wang W."/>
            <person name="Zhu M."/>
            <person name="He S."/>
            <person name="Zhang G."/>
        </authorList>
    </citation>
    <scope>NUCLEOTIDE SEQUENCE [LARGE SCALE GENOMIC DNA]</scope>
    <source>
        <strain evidence="1">Bchr_013</strain>
    </source>
</reference>
<dbReference type="InterPro" id="IPR028236">
    <property type="entry name" value="CPLANE1"/>
</dbReference>
<dbReference type="AlphaFoldDB" id="A0A8X7XCN9"/>
<keyword evidence="2" id="KW-1185">Reference proteome</keyword>
<evidence type="ECO:0000313" key="2">
    <source>
        <dbReference type="Proteomes" id="UP000886611"/>
    </source>
</evidence>
<organism evidence="1 2">
    <name type="scientific">Polypterus senegalus</name>
    <name type="common">Senegal bichir</name>
    <dbReference type="NCBI Taxonomy" id="55291"/>
    <lineage>
        <taxon>Eukaryota</taxon>
        <taxon>Metazoa</taxon>
        <taxon>Chordata</taxon>
        <taxon>Craniata</taxon>
        <taxon>Vertebrata</taxon>
        <taxon>Euteleostomi</taxon>
        <taxon>Actinopterygii</taxon>
        <taxon>Polypteriformes</taxon>
        <taxon>Polypteridae</taxon>
        <taxon>Polypterus</taxon>
    </lineage>
</organism>
<evidence type="ECO:0000313" key="1">
    <source>
        <dbReference type="EMBL" id="KAG2465756.1"/>
    </source>
</evidence>
<sequence length="1055" mass="118616">MEVKLEVIVSSSIKRKKPWSRFSWLGQTTESIFMLDDKRISEINIVTGRKKKKSPKFSALLKNVINLATSTNEYSKALGLFVSGDGMRVLLANPTGHVLLWESLERKDLTTVVGTLVTGQWSQILHPKSVTLPANSDKETSVHAAFTAQEASQVLFVSTTNFVTVSSNLKGCGSKNSPMSPKCAWSYWVSDMAWTCNDLYLACLLKRGALLFLSRLGDLLTLTTYGCSVEFGPAQYIPLHPLINFRLPESELKSFDCEDAFGSEVSLKDDMRQRFSVNAHWRLPYLIVSDGYMVTVLNISSNFLPSNFMSSILEDTRQRLKKIKQTLLLSQPQNREKLKQLSSLNLSSVQDEEFKAPAVESTPQFIQEDYEAQEEKNNDCSGDESNEDSLSLCDFAPEVLSGRIEFASMFDTIHAITDLKAESSDTSAQIPLIQKNLLMVWSVGVSIGRIERKRSLLKDAIHCLVHLAHLSQFLELPLPASLKLNNKMDQNKTLKRDAWMYPILQIFRYFLTVLYWDMTHKECLGVTVELVREIVKLFVFPQSGITSPQALANALFVLKLTSQHLNVIYTAQSQLASNGARLDMFSTPFLQEGLDLEKSINFSVVAPQQVDTQQKPSDRLAAVWKTLYQQALRYQSFLHKSLVSDGQQPDDTKHEECWSSRLIAQIQTAIQTSGMSLGGMKKLNSIRDECCFHERWPLCNINNEAACAVIQSMARFMVAYFTNRPLFVLPPHHVDILPPLQGKPDCLPRVIPLQHSYLAKIVRDQHLSSVWTVEYALDLLLIGGLLPEAVWFAHTLGDWKMAVSLGLAYNFYCQTTFNLPRLKLRELEIPSQLQPTQIFKNKLQSLIGQKSNPEGLITAGADPRSGDVKSCKRFTDSIEEEDADSLFNSIQEILKAAVMAESDVLSETFIVVLQTAKELSTKLTAIVPHGLYLPAPPLYCPQPALDVKDVPDDTALRTELTTRQSLSSVLQRMLLLFSAAHCSLSAAQWYIRKLKHCRKVMNKIQLKGSQPLLSPFPESLLKYLNTRNYLQARGPNRGGQPDPVVLRTIRMFAAF</sequence>